<dbReference type="Pfam" id="PF00474">
    <property type="entry name" value="SSF"/>
    <property type="match status" value="1"/>
</dbReference>
<evidence type="ECO:0000256" key="16">
    <source>
        <dbReference type="SAM" id="Phobius"/>
    </source>
</evidence>
<evidence type="ECO:0000256" key="10">
    <source>
        <dbReference type="ARBA" id="ARBA00023136"/>
    </source>
</evidence>
<dbReference type="GO" id="GO:0098660">
    <property type="term" value="P:inorganic ion transmembrane transport"/>
    <property type="evidence" value="ECO:0007669"/>
    <property type="project" value="UniProtKB-ARBA"/>
</dbReference>
<dbReference type="InterPro" id="IPR051163">
    <property type="entry name" value="Sodium:Solute_Symporter_SSF"/>
</dbReference>
<feature type="transmembrane region" description="Helical" evidence="16">
    <location>
        <begin position="515"/>
        <end position="534"/>
    </location>
</feature>
<dbReference type="GO" id="GO:0005886">
    <property type="term" value="C:plasma membrane"/>
    <property type="evidence" value="ECO:0007669"/>
    <property type="project" value="UniProtKB-SubCell"/>
</dbReference>
<evidence type="ECO:0000256" key="15">
    <source>
        <dbReference type="SAM" id="MobiDB-lite"/>
    </source>
</evidence>
<proteinExistence type="inferred from homology"/>
<sequence>MTSFDVSIAITFALLVVLLGLSFGKKEGSVSSFFAAGGAVPWWISGLSLFMSFFSVGTFVVWGSIAYKTGLVSVTIQTTMSLAGLAVGYFIAPKWNRTNVLTAAEFISTKLGHASQKFYTYLFFIISIFSGGAFLYPVGKMIEVTTGIPLVSAILFLGVLIIAYTAVGGLWAVLVTDVLQFIVLMAAVSIIVPLAFEEIGGVGMFIANAPSDFFQVTNAEYDWLFMAAFGFYNMVFIGGSWAYVQRYTSVKSEKDAKKVGYLFGVLYLIAPIIWMLPPMVYRIISPDTASTDAEGAYLQISKLVVPNGLMGLILGAMVFATASSVNTTLNIAAGVFTNDIYPQIKRKRSAFETMWVARTSTVFFGVLSIVIALCVSSMGGIVEVAFSLAAITGVALFLPPVWTLFSDNQTQLSVISTSVISLSINVAFKFFIPELLGISLDRSSEMFVGVIVPIFLLAIWELYYRFLSNTHNAPGNKQPVQRAGFSPSNVKTPEATHSNDLPPSTNDANEQGKKIIAIGIGGIGLIIFGLGLQADKGQNTILLVGTFVLALCITVYPKTLFNQRKDTHV</sequence>
<feature type="transmembrane region" description="Helical" evidence="16">
    <location>
        <begin position="178"/>
        <end position="196"/>
    </location>
</feature>
<dbReference type="PANTHER" id="PTHR42985">
    <property type="entry name" value="SODIUM-COUPLED MONOCARBOXYLATE TRANSPORTER"/>
    <property type="match status" value="1"/>
</dbReference>
<evidence type="ECO:0000256" key="7">
    <source>
        <dbReference type="ARBA" id="ARBA00022989"/>
    </source>
</evidence>
<dbReference type="PROSITE" id="PS00456">
    <property type="entry name" value="NA_SOLUT_SYMP_1"/>
    <property type="match status" value="1"/>
</dbReference>
<feature type="transmembrane region" description="Helical" evidence="16">
    <location>
        <begin position="150"/>
        <end position="172"/>
    </location>
</feature>
<keyword evidence="11" id="KW-0325">Glycoprotein</keyword>
<keyword evidence="12" id="KW-0739">Sodium transport</keyword>
<dbReference type="Proteomes" id="UP000509458">
    <property type="component" value="Chromosome"/>
</dbReference>
<keyword evidence="4" id="KW-1003">Cell membrane</keyword>
<dbReference type="InterPro" id="IPR001734">
    <property type="entry name" value="Na/solute_symporter"/>
</dbReference>
<dbReference type="PANTHER" id="PTHR42985:SF40">
    <property type="entry name" value="LD47995P-RELATED"/>
    <property type="match status" value="1"/>
</dbReference>
<feature type="transmembrane region" description="Helical" evidence="16">
    <location>
        <begin position="223"/>
        <end position="244"/>
    </location>
</feature>
<dbReference type="InterPro" id="IPR018212">
    <property type="entry name" value="Na/solute_symporter_CS"/>
</dbReference>
<dbReference type="CDD" id="cd11477">
    <property type="entry name" value="SLC5sbd_u1"/>
    <property type="match status" value="1"/>
</dbReference>
<dbReference type="InterPro" id="IPR038377">
    <property type="entry name" value="Na/Glc_symporter_sf"/>
</dbReference>
<evidence type="ECO:0000256" key="4">
    <source>
        <dbReference type="ARBA" id="ARBA00022475"/>
    </source>
</evidence>
<feature type="transmembrane region" description="Helical" evidence="16">
    <location>
        <begin position="118"/>
        <end position="138"/>
    </location>
</feature>
<keyword evidence="3" id="KW-0813">Transport</keyword>
<dbReference type="EMBL" id="LR812090">
    <property type="protein sequence ID" value="CAB9494517.1"/>
    <property type="molecule type" value="Genomic_DNA"/>
</dbReference>
<evidence type="ECO:0000256" key="8">
    <source>
        <dbReference type="ARBA" id="ARBA00023053"/>
    </source>
</evidence>
<reference evidence="17 18" key="1">
    <citation type="submission" date="2020-06" db="EMBL/GenBank/DDBJ databases">
        <authorList>
            <person name="Duchaud E."/>
        </authorList>
    </citation>
    <scope>NUCLEOTIDE SEQUENCE [LARGE SCALE GENOMIC DNA]</scope>
    <source>
        <strain evidence="17">Alteromonas fortis</strain>
    </source>
</reference>
<evidence type="ECO:0000256" key="9">
    <source>
        <dbReference type="ARBA" id="ARBA00023065"/>
    </source>
</evidence>
<evidence type="ECO:0000256" key="11">
    <source>
        <dbReference type="ARBA" id="ARBA00023180"/>
    </source>
</evidence>
<keyword evidence="7 16" id="KW-1133">Transmembrane helix</keyword>
<evidence type="ECO:0000256" key="6">
    <source>
        <dbReference type="ARBA" id="ARBA00022847"/>
    </source>
</evidence>
<dbReference type="Gene3D" id="1.20.1730.10">
    <property type="entry name" value="Sodium/glucose cotransporter"/>
    <property type="match status" value="1"/>
</dbReference>
<dbReference type="GO" id="GO:0006814">
    <property type="term" value="P:sodium ion transport"/>
    <property type="evidence" value="ECO:0007669"/>
    <property type="project" value="UniProtKB-KW"/>
</dbReference>
<evidence type="ECO:0000313" key="18">
    <source>
        <dbReference type="Proteomes" id="UP000509458"/>
    </source>
</evidence>
<keyword evidence="8" id="KW-0915">Sodium</keyword>
<evidence type="ECO:0000256" key="12">
    <source>
        <dbReference type="ARBA" id="ARBA00023201"/>
    </source>
</evidence>
<feature type="transmembrane region" description="Helical" evidence="16">
    <location>
        <begin position="40"/>
        <end position="62"/>
    </location>
</feature>
<feature type="region of interest" description="Disordered" evidence="15">
    <location>
        <begin position="475"/>
        <end position="507"/>
    </location>
</feature>
<comment type="subcellular location">
    <subcellularLocation>
        <location evidence="1">Cell membrane</location>
        <topology evidence="1">Multi-pass membrane protein</topology>
    </subcellularLocation>
</comment>
<keyword evidence="5 16" id="KW-0812">Transmembrane</keyword>
<feature type="transmembrane region" description="Helical" evidence="16">
    <location>
        <begin position="412"/>
        <end position="432"/>
    </location>
</feature>
<dbReference type="RefSeq" id="WP_179983866.1">
    <property type="nucleotide sequence ID" value="NZ_LR812090.1"/>
</dbReference>
<name>A0A6T9Y072_ALTMA</name>
<feature type="transmembrane region" description="Helical" evidence="16">
    <location>
        <begin position="540"/>
        <end position="556"/>
    </location>
</feature>
<feature type="transmembrane region" description="Helical" evidence="16">
    <location>
        <begin position="444"/>
        <end position="464"/>
    </location>
</feature>
<organism evidence="17 18">
    <name type="scientific">Alteromonas macleodii</name>
    <name type="common">Pseudoalteromonas macleodii</name>
    <dbReference type="NCBI Taxonomy" id="28108"/>
    <lineage>
        <taxon>Bacteria</taxon>
        <taxon>Pseudomonadati</taxon>
        <taxon>Pseudomonadota</taxon>
        <taxon>Gammaproteobacteria</taxon>
        <taxon>Alteromonadales</taxon>
        <taxon>Alteromonadaceae</taxon>
        <taxon>Alteromonas/Salinimonas group</taxon>
        <taxon>Alteromonas</taxon>
    </lineage>
</organism>
<feature type="compositionally biased region" description="Polar residues" evidence="15">
    <location>
        <begin position="486"/>
        <end position="507"/>
    </location>
</feature>
<evidence type="ECO:0000256" key="13">
    <source>
        <dbReference type="ARBA" id="ARBA00036099"/>
    </source>
</evidence>
<dbReference type="PROSITE" id="PS50283">
    <property type="entry name" value="NA_SOLUT_SYMP_3"/>
    <property type="match status" value="1"/>
</dbReference>
<comment type="similarity">
    <text evidence="2 14">Belongs to the sodium:solute symporter (SSF) (TC 2.A.21) family.</text>
</comment>
<evidence type="ECO:0000313" key="17">
    <source>
        <dbReference type="EMBL" id="CAB9494517.1"/>
    </source>
</evidence>
<accession>A0A6T9Y072</accession>
<evidence type="ECO:0000256" key="5">
    <source>
        <dbReference type="ARBA" id="ARBA00022692"/>
    </source>
</evidence>
<feature type="transmembrane region" description="Helical" evidence="16">
    <location>
        <begin position="69"/>
        <end position="92"/>
    </location>
</feature>
<feature type="transmembrane region" description="Helical" evidence="16">
    <location>
        <begin position="355"/>
        <end position="378"/>
    </location>
</feature>
<keyword evidence="6" id="KW-0769">Symport</keyword>
<dbReference type="GO" id="GO:0015075">
    <property type="term" value="F:monoatomic ion transmembrane transporter activity"/>
    <property type="evidence" value="ECO:0007669"/>
    <property type="project" value="UniProtKB-ARBA"/>
</dbReference>
<keyword evidence="10 16" id="KW-0472">Membrane</keyword>
<feature type="transmembrane region" description="Helical" evidence="16">
    <location>
        <begin position="259"/>
        <end position="276"/>
    </location>
</feature>
<evidence type="ECO:0000256" key="2">
    <source>
        <dbReference type="ARBA" id="ARBA00006434"/>
    </source>
</evidence>
<evidence type="ECO:0000256" key="3">
    <source>
        <dbReference type="ARBA" id="ARBA00022448"/>
    </source>
</evidence>
<dbReference type="GO" id="GO:0015293">
    <property type="term" value="F:symporter activity"/>
    <property type="evidence" value="ECO:0007669"/>
    <property type="project" value="UniProtKB-KW"/>
</dbReference>
<keyword evidence="9" id="KW-0406">Ion transport</keyword>
<protein>
    <submittedName>
        <fullName evidence="17">Sodium/solute symporter</fullName>
    </submittedName>
</protein>
<comment type="catalytic activity">
    <reaction evidence="13">
        <text>iodide(out) + 2 Na(+)(out) = iodide(in) + 2 Na(+)(in)</text>
        <dbReference type="Rhea" id="RHEA:71207"/>
        <dbReference type="ChEBI" id="CHEBI:16382"/>
        <dbReference type="ChEBI" id="CHEBI:29101"/>
    </reaction>
</comment>
<evidence type="ECO:0000256" key="14">
    <source>
        <dbReference type="RuleBase" id="RU362091"/>
    </source>
</evidence>
<feature type="transmembrane region" description="Helical" evidence="16">
    <location>
        <begin position="384"/>
        <end position="405"/>
    </location>
</feature>
<gene>
    <name evidence="17" type="ORF">ALFOR1_31508</name>
</gene>
<evidence type="ECO:0000256" key="1">
    <source>
        <dbReference type="ARBA" id="ARBA00004651"/>
    </source>
</evidence>
<dbReference type="AlphaFoldDB" id="A0A6T9Y072"/>